<dbReference type="GO" id="GO:0003677">
    <property type="term" value="F:DNA binding"/>
    <property type="evidence" value="ECO:0007669"/>
    <property type="project" value="UniProtKB-KW"/>
</dbReference>
<proteinExistence type="inferred from homology"/>
<keyword evidence="4" id="KW-0804">Transcription</keyword>
<dbReference type="NCBIfam" id="TIGR03298">
    <property type="entry name" value="argP"/>
    <property type="match status" value="1"/>
</dbReference>
<name>A0A059KJU6_9BURK</name>
<organism evidence="6 7">
    <name type="scientific">Sphaerotilus natans subsp. natans DSM 6575</name>
    <dbReference type="NCBI Taxonomy" id="1286631"/>
    <lineage>
        <taxon>Bacteria</taxon>
        <taxon>Pseudomonadati</taxon>
        <taxon>Pseudomonadota</taxon>
        <taxon>Betaproteobacteria</taxon>
        <taxon>Burkholderiales</taxon>
        <taxon>Sphaerotilaceae</taxon>
        <taxon>Sphaerotilus</taxon>
    </lineage>
</organism>
<reference evidence="6 7" key="1">
    <citation type="journal article" date="2014" name="FEMS Microbiol. Ecol.">
        <title>Sphaerotilus natans encrusted with nanoball-shaped Fe(III) oxide minerals formed by nitrate-reducing mixotrophic Fe(II) oxidation.</title>
        <authorList>
            <person name="Park S."/>
            <person name="Kim D.H."/>
            <person name="Lee J.H."/>
            <person name="Hur H.G."/>
        </authorList>
    </citation>
    <scope>NUCLEOTIDE SEQUENCE [LARGE SCALE GENOMIC DNA]</scope>
    <source>
        <strain evidence="6 7">DSM 6575</strain>
    </source>
</reference>
<dbReference type="InterPro" id="IPR036388">
    <property type="entry name" value="WH-like_DNA-bd_sf"/>
</dbReference>
<sequence>MKLLDPAALDCLAALVDEGSFERAAHRLAITQSAVSQRLRALEMQMGQPLVVRSRPLRLTGPGQVLLRYARQLQALRSDVARDLGEHIDIEDRVPIAVNADSLATWVLPALQPLVDDGISLELIVDDQDFTHDWLREGRVLGCVSTLAEALRGCRVTPLCTMRYVAVASPAFVERMIGPRGLSHRHLAQVPFVVFNRKDDAQAQWVERALDLSSPRLLQRYVPSSEAYVQAVERGWGIGVAAWPLVRSRVESGRLQLLRPDVHVPVDLHWHQWKLADAVSAGTARPGLLDRIGAALAAGVPQEGPISMA</sequence>
<evidence type="ECO:0000313" key="6">
    <source>
        <dbReference type="EMBL" id="KDB51726.1"/>
    </source>
</evidence>
<dbReference type="GO" id="GO:0003700">
    <property type="term" value="F:DNA-binding transcription factor activity"/>
    <property type="evidence" value="ECO:0007669"/>
    <property type="project" value="InterPro"/>
</dbReference>
<dbReference type="InterPro" id="IPR000847">
    <property type="entry name" value="LysR_HTH_N"/>
</dbReference>
<dbReference type="NCBIfam" id="NF002964">
    <property type="entry name" value="PRK03635.1"/>
    <property type="match status" value="1"/>
</dbReference>
<dbReference type="InterPro" id="IPR050176">
    <property type="entry name" value="LTTR"/>
</dbReference>
<keyword evidence="7" id="KW-1185">Reference proteome</keyword>
<feature type="domain" description="HTH lysR-type" evidence="5">
    <location>
        <begin position="4"/>
        <end position="60"/>
    </location>
</feature>
<dbReference type="InterPro" id="IPR036390">
    <property type="entry name" value="WH_DNA-bd_sf"/>
</dbReference>
<accession>A0A059KJU6</accession>
<evidence type="ECO:0000256" key="2">
    <source>
        <dbReference type="ARBA" id="ARBA00023015"/>
    </source>
</evidence>
<dbReference type="PANTHER" id="PTHR30579">
    <property type="entry name" value="TRANSCRIPTIONAL REGULATOR"/>
    <property type="match status" value="1"/>
</dbReference>
<comment type="similarity">
    <text evidence="1">Belongs to the LysR transcriptional regulatory family.</text>
</comment>
<dbReference type="PATRIC" id="fig|1286631.3.peg.2604"/>
<dbReference type="Gene3D" id="1.10.10.10">
    <property type="entry name" value="Winged helix-like DNA-binding domain superfamily/Winged helix DNA-binding domain"/>
    <property type="match status" value="1"/>
</dbReference>
<dbReference type="InterPro" id="IPR005119">
    <property type="entry name" value="LysR_subst-bd"/>
</dbReference>
<dbReference type="PROSITE" id="PS50931">
    <property type="entry name" value="HTH_LYSR"/>
    <property type="match status" value="1"/>
</dbReference>
<dbReference type="Pfam" id="PF03466">
    <property type="entry name" value="LysR_substrate"/>
    <property type="match status" value="1"/>
</dbReference>
<dbReference type="PRINTS" id="PR00039">
    <property type="entry name" value="HTHLYSR"/>
</dbReference>
<evidence type="ECO:0000313" key="7">
    <source>
        <dbReference type="Proteomes" id="UP000026714"/>
    </source>
</evidence>
<protein>
    <submittedName>
        <fullName evidence="6">Chromosome replication initiation inhibitor protein</fullName>
    </submittedName>
</protein>
<dbReference type="InterPro" id="IPR017685">
    <property type="entry name" value="ArgP"/>
</dbReference>
<dbReference type="SUPFAM" id="SSF46785">
    <property type="entry name" value="Winged helix' DNA-binding domain"/>
    <property type="match status" value="1"/>
</dbReference>
<dbReference type="RefSeq" id="WP_037482829.1">
    <property type="nucleotide sequence ID" value="NZ_AZRA01000068.1"/>
</dbReference>
<keyword evidence="3" id="KW-0238">DNA-binding</keyword>
<dbReference type="AlphaFoldDB" id="A0A059KJU6"/>
<evidence type="ECO:0000256" key="1">
    <source>
        <dbReference type="ARBA" id="ARBA00009437"/>
    </source>
</evidence>
<evidence type="ECO:0000256" key="3">
    <source>
        <dbReference type="ARBA" id="ARBA00023125"/>
    </source>
</evidence>
<evidence type="ECO:0000256" key="4">
    <source>
        <dbReference type="ARBA" id="ARBA00023163"/>
    </source>
</evidence>
<dbReference type="STRING" id="34103.SAMN05421778_12464"/>
<comment type="caution">
    <text evidence="6">The sequence shown here is derived from an EMBL/GenBank/DDBJ whole genome shotgun (WGS) entry which is preliminary data.</text>
</comment>
<evidence type="ECO:0000259" key="5">
    <source>
        <dbReference type="PROSITE" id="PS50931"/>
    </source>
</evidence>
<dbReference type="Gene3D" id="3.40.190.290">
    <property type="match status" value="1"/>
</dbReference>
<dbReference type="Proteomes" id="UP000026714">
    <property type="component" value="Unassembled WGS sequence"/>
</dbReference>
<dbReference type="SUPFAM" id="SSF53850">
    <property type="entry name" value="Periplasmic binding protein-like II"/>
    <property type="match status" value="1"/>
</dbReference>
<dbReference type="PANTHER" id="PTHR30579:SF2">
    <property type="entry name" value="HTH-TYPE TRANSCRIPTIONAL REGULATOR ARGP"/>
    <property type="match status" value="1"/>
</dbReference>
<dbReference type="eggNOG" id="COG0583">
    <property type="taxonomic scope" value="Bacteria"/>
</dbReference>
<gene>
    <name evidence="6" type="ORF">X805_26560</name>
</gene>
<dbReference type="Pfam" id="PF00126">
    <property type="entry name" value="HTH_1"/>
    <property type="match status" value="1"/>
</dbReference>
<keyword evidence="2" id="KW-0805">Transcription regulation</keyword>
<dbReference type="EMBL" id="AZRA01000068">
    <property type="protein sequence ID" value="KDB51726.1"/>
    <property type="molecule type" value="Genomic_DNA"/>
</dbReference>